<organism evidence="1 2">
    <name type="scientific">Photorhabdus laumondii subsp. clarkei</name>
    <dbReference type="NCBI Taxonomy" id="2029685"/>
    <lineage>
        <taxon>Bacteria</taxon>
        <taxon>Pseudomonadati</taxon>
        <taxon>Pseudomonadota</taxon>
        <taxon>Gammaproteobacteria</taxon>
        <taxon>Enterobacterales</taxon>
        <taxon>Morganellaceae</taxon>
        <taxon>Photorhabdus</taxon>
    </lineage>
</organism>
<accession>A0A329VF26</accession>
<sequence length="159" mass="17761">MADLIYLTIKGKNQGLISAGCSSIDSIGNKCQVNHQDEILVYGLSHSMLRKKNVKHQPVVIKKPIDKSTPLLGVAISNNEVMDCFINHYRTSLNGGLELYFNLKLIGAQILEYSVLHPNSLENNDQQPQETLSLIYKSITWNHIIAGTGGYSIWEDTVY</sequence>
<reference evidence="1 2" key="1">
    <citation type="journal article" date="2018" name="Int. J. Syst. Evol. Microbiol.">
        <title>Whole-genome-based revisit of Photorhabdus phylogeny: proposal for the elevation of most Photorhabdus subspecies to the species level and description of one novel species Photorhabdus bodei sp. nov., and one novel subspecies Photorhabdus laumondii subsp. clarkei subsp. nov.</title>
        <authorList>
            <person name="Machado R.A.R."/>
            <person name="Wuthrich D."/>
            <person name="Kuhnert P."/>
            <person name="Arce C.C.M."/>
            <person name="Thonen L."/>
            <person name="Ruiz C."/>
            <person name="Zhang X."/>
            <person name="Robert C.A.M."/>
            <person name="Karimi J."/>
            <person name="Kamali S."/>
            <person name="Ma J."/>
            <person name="Bruggmann R."/>
            <person name="Erb M."/>
        </authorList>
    </citation>
    <scope>NUCLEOTIDE SEQUENCE [LARGE SCALE GENOMIC DNA]</scope>
    <source>
        <strain evidence="1 2">BOJ-47</strain>
    </source>
</reference>
<evidence type="ECO:0000313" key="2">
    <source>
        <dbReference type="Proteomes" id="UP000250870"/>
    </source>
</evidence>
<dbReference type="Pfam" id="PF05638">
    <property type="entry name" value="T6SS_HCP"/>
    <property type="match status" value="1"/>
</dbReference>
<evidence type="ECO:0000313" key="1">
    <source>
        <dbReference type="EMBL" id="RAW90820.1"/>
    </source>
</evidence>
<dbReference type="NCBIfam" id="TIGR03344">
    <property type="entry name" value="VI_effect_Hcp1"/>
    <property type="match status" value="1"/>
</dbReference>
<dbReference type="RefSeq" id="WP_113025796.1">
    <property type="nucleotide sequence ID" value="NZ_CAWNWQ010000013.1"/>
</dbReference>
<dbReference type="Proteomes" id="UP000250870">
    <property type="component" value="Unassembled WGS sequence"/>
</dbReference>
<dbReference type="InterPro" id="IPR008514">
    <property type="entry name" value="T6SS_Hcp"/>
</dbReference>
<dbReference type="Gene3D" id="2.30.110.20">
    <property type="entry name" value="Hcp1-like"/>
    <property type="match status" value="1"/>
</dbReference>
<dbReference type="InterPro" id="IPR052947">
    <property type="entry name" value="T6SS_Hcp1_domain"/>
</dbReference>
<dbReference type="PANTHER" id="PTHR34319:SF7">
    <property type="entry name" value="HNH ENDONUCLEASE DOMAIN-CONTAINING PROTEIN"/>
    <property type="match status" value="1"/>
</dbReference>
<dbReference type="InterPro" id="IPR036624">
    <property type="entry name" value="Hcp1-lik_sf"/>
</dbReference>
<gene>
    <name evidence="1" type="ORF">CKY01_11485</name>
</gene>
<proteinExistence type="predicted"/>
<dbReference type="PANTHER" id="PTHR34319">
    <property type="entry name" value="MAJOR EXPORTED PROTEIN"/>
    <property type="match status" value="1"/>
</dbReference>
<protein>
    <submittedName>
        <fullName evidence="1">Type VI secretion system tube protein Hcp</fullName>
    </submittedName>
</protein>
<dbReference type="SUPFAM" id="SSF141452">
    <property type="entry name" value="Hcp1-like"/>
    <property type="match status" value="1"/>
</dbReference>
<name>A0A329VF26_9GAMM</name>
<dbReference type="EMBL" id="NSCI01000013">
    <property type="protein sequence ID" value="RAW90820.1"/>
    <property type="molecule type" value="Genomic_DNA"/>
</dbReference>
<comment type="caution">
    <text evidence="1">The sequence shown here is derived from an EMBL/GenBank/DDBJ whole genome shotgun (WGS) entry which is preliminary data.</text>
</comment>
<dbReference type="AlphaFoldDB" id="A0A329VF26"/>